<feature type="transmembrane region" description="Helical" evidence="7">
    <location>
        <begin position="372"/>
        <end position="389"/>
    </location>
</feature>
<feature type="transmembrane region" description="Helical" evidence="7">
    <location>
        <begin position="256"/>
        <end position="279"/>
    </location>
</feature>
<dbReference type="InterPro" id="IPR013936">
    <property type="entry name" value="CRT-like"/>
</dbReference>
<sequence length="534" mass="59219">MESTALSHTYMSLIPTAWNLLRPEVIEICPAGSFVPCRLHLHAPAPRSLRFLIPSLQPHRASPRSTHRRFRSRAMVKLSAPTAVGGMIVFGTACSLLAKLIYSVRAMDSYGNVSPYEKPWFQVLAMFTGMSVCILLDLPRRSRAAGIASERSPLLQNSAPEPAPSQSVWIISIPTLFDLFATACGTTGLLYTTVSVYQMLRGAMLVWTALLSIVFLGRRLTRLNYAGIGLCVSGITLVGLANIWAEDNQRVRSDTVFGILVILLGQVLQAAQAVMEEFLLQDLRMSSVRVVAWEGVFGIMHCVFWVFPILYFLPGSDHGRLEDTWDALFMLTHSWSVAGIILTDMTMMLFYNICGMEVTDSLSAVHRVVIETLRTLCVWLIDLLIFYVLTDGTLGESWTPYSYLQLAGFALLIAGTILYNWENLRADYRKRQKEAAVHVPLVDKEPSIREIEDRPITAVPRPGEYVEPVSKPMAVHIEDGFEDDEEDDEDISGSYYGHTVGSVAHSPFLVAASATPSSFVGSLRQRSGFQTSPS</sequence>
<feature type="transmembrane region" description="Helical" evidence="7">
    <location>
        <begin position="401"/>
        <end position="421"/>
    </location>
</feature>
<keyword evidence="4 7" id="KW-0812">Transmembrane</keyword>
<dbReference type="RefSeq" id="XP_005710957.1">
    <property type="nucleotide sequence ID" value="XM_005710900.1"/>
</dbReference>
<evidence type="ECO:0000256" key="2">
    <source>
        <dbReference type="ARBA" id="ARBA00006690"/>
    </source>
</evidence>
<dbReference type="OrthoDB" id="29773at2759"/>
<dbReference type="PANTHER" id="PTHR13146:SF3">
    <property type="entry name" value="EAMA DOMAIN-CONTAINING PROTEIN"/>
    <property type="match status" value="1"/>
</dbReference>
<feature type="transmembrane region" description="Helical" evidence="7">
    <location>
        <begin position="120"/>
        <end position="138"/>
    </location>
</feature>
<dbReference type="KEGG" id="ccp:CHC_T00007303001"/>
<feature type="transmembrane region" description="Helical" evidence="7">
    <location>
        <begin position="78"/>
        <end position="100"/>
    </location>
</feature>
<dbReference type="SUPFAM" id="SSF103481">
    <property type="entry name" value="Multidrug resistance efflux transporter EmrE"/>
    <property type="match status" value="1"/>
</dbReference>
<accession>R7QSE4</accession>
<keyword evidence="3" id="KW-0813">Transport</keyword>
<dbReference type="Gramene" id="CDF40663">
    <property type="protein sequence ID" value="CDF40663"/>
    <property type="gene ID" value="CHC_T00007303001"/>
</dbReference>
<comment type="similarity">
    <text evidence="2">Belongs to the CRT-like transporter family.</text>
</comment>
<evidence type="ECO:0000256" key="1">
    <source>
        <dbReference type="ARBA" id="ARBA00004141"/>
    </source>
</evidence>
<dbReference type="OMA" id="FIYKHNV"/>
<dbReference type="Gene3D" id="1.10.3730.20">
    <property type="match status" value="1"/>
</dbReference>
<keyword evidence="9" id="KW-1185">Reference proteome</keyword>
<feature type="transmembrane region" description="Helical" evidence="7">
    <location>
        <begin position="223"/>
        <end position="244"/>
    </location>
</feature>
<evidence type="ECO:0000313" key="8">
    <source>
        <dbReference type="EMBL" id="CDF40663.1"/>
    </source>
</evidence>
<feature type="transmembrane region" description="Helical" evidence="7">
    <location>
        <begin position="168"/>
        <end position="191"/>
    </location>
</feature>
<dbReference type="GeneID" id="17318668"/>
<proteinExistence type="inferred from homology"/>
<feature type="transmembrane region" description="Helical" evidence="7">
    <location>
        <begin position="197"/>
        <end position="216"/>
    </location>
</feature>
<dbReference type="Pfam" id="PF08627">
    <property type="entry name" value="CRT-like"/>
    <property type="match status" value="1"/>
</dbReference>
<evidence type="ECO:0000256" key="3">
    <source>
        <dbReference type="ARBA" id="ARBA00022448"/>
    </source>
</evidence>
<dbReference type="GO" id="GO:0016020">
    <property type="term" value="C:membrane"/>
    <property type="evidence" value="ECO:0007669"/>
    <property type="project" value="UniProtKB-SubCell"/>
</dbReference>
<keyword evidence="6 7" id="KW-0472">Membrane</keyword>
<evidence type="ECO:0008006" key="10">
    <source>
        <dbReference type="Google" id="ProtNLM"/>
    </source>
</evidence>
<dbReference type="InterPro" id="IPR037185">
    <property type="entry name" value="EmrE-like"/>
</dbReference>
<evidence type="ECO:0000313" key="9">
    <source>
        <dbReference type="Proteomes" id="UP000012073"/>
    </source>
</evidence>
<evidence type="ECO:0000256" key="7">
    <source>
        <dbReference type="SAM" id="Phobius"/>
    </source>
</evidence>
<dbReference type="EMBL" id="HG002219">
    <property type="protein sequence ID" value="CDF40663.1"/>
    <property type="molecule type" value="Genomic_DNA"/>
</dbReference>
<evidence type="ECO:0000256" key="4">
    <source>
        <dbReference type="ARBA" id="ARBA00022692"/>
    </source>
</evidence>
<evidence type="ECO:0000256" key="6">
    <source>
        <dbReference type="ARBA" id="ARBA00023136"/>
    </source>
</evidence>
<evidence type="ECO:0000256" key="5">
    <source>
        <dbReference type="ARBA" id="ARBA00022989"/>
    </source>
</evidence>
<dbReference type="PhylomeDB" id="R7QSE4"/>
<name>R7QSE4_CHOCR</name>
<comment type="subcellular location">
    <subcellularLocation>
        <location evidence="1">Membrane</location>
        <topology evidence="1">Multi-pass membrane protein</topology>
    </subcellularLocation>
</comment>
<dbReference type="PANTHER" id="PTHR13146">
    <property type="match status" value="1"/>
</dbReference>
<feature type="transmembrane region" description="Helical" evidence="7">
    <location>
        <begin position="291"/>
        <end position="313"/>
    </location>
</feature>
<reference evidence="9" key="1">
    <citation type="journal article" date="2013" name="Proc. Natl. Acad. Sci. U.S.A.">
        <title>Genome structure and metabolic features in the red seaweed Chondrus crispus shed light on evolution of the Archaeplastida.</title>
        <authorList>
            <person name="Collen J."/>
            <person name="Porcel B."/>
            <person name="Carre W."/>
            <person name="Ball S.G."/>
            <person name="Chaparro C."/>
            <person name="Tonon T."/>
            <person name="Barbeyron T."/>
            <person name="Michel G."/>
            <person name="Noel B."/>
            <person name="Valentin K."/>
            <person name="Elias M."/>
            <person name="Artiguenave F."/>
            <person name="Arun A."/>
            <person name="Aury J.M."/>
            <person name="Barbosa-Neto J.F."/>
            <person name="Bothwell J.H."/>
            <person name="Bouget F.Y."/>
            <person name="Brillet L."/>
            <person name="Cabello-Hurtado F."/>
            <person name="Capella-Gutierrez S."/>
            <person name="Charrier B."/>
            <person name="Cladiere L."/>
            <person name="Cock J.M."/>
            <person name="Coelho S.M."/>
            <person name="Colleoni C."/>
            <person name="Czjzek M."/>
            <person name="Da Silva C."/>
            <person name="Delage L."/>
            <person name="Denoeud F."/>
            <person name="Deschamps P."/>
            <person name="Dittami S.M."/>
            <person name="Gabaldon T."/>
            <person name="Gachon C.M."/>
            <person name="Groisillier A."/>
            <person name="Herve C."/>
            <person name="Jabbari K."/>
            <person name="Katinka M."/>
            <person name="Kloareg B."/>
            <person name="Kowalczyk N."/>
            <person name="Labadie K."/>
            <person name="Leblanc C."/>
            <person name="Lopez P.J."/>
            <person name="McLachlan D.H."/>
            <person name="Meslet-Cladiere L."/>
            <person name="Moustafa A."/>
            <person name="Nehr Z."/>
            <person name="Nyvall Collen P."/>
            <person name="Panaud O."/>
            <person name="Partensky F."/>
            <person name="Poulain J."/>
            <person name="Rensing S.A."/>
            <person name="Rousvoal S."/>
            <person name="Samson G."/>
            <person name="Symeonidi A."/>
            <person name="Weissenbach J."/>
            <person name="Zambounis A."/>
            <person name="Wincker P."/>
            <person name="Boyen C."/>
        </authorList>
    </citation>
    <scope>NUCLEOTIDE SEQUENCE [LARGE SCALE GENOMIC DNA]</scope>
    <source>
        <strain evidence="9">cv. Stackhouse</strain>
    </source>
</reference>
<gene>
    <name evidence="8" type="ORF">CHC_T00007303001</name>
</gene>
<dbReference type="Proteomes" id="UP000012073">
    <property type="component" value="Unassembled WGS sequence"/>
</dbReference>
<organism evidence="8 9">
    <name type="scientific">Chondrus crispus</name>
    <name type="common">Carrageen Irish moss</name>
    <name type="synonym">Polymorpha crispa</name>
    <dbReference type="NCBI Taxonomy" id="2769"/>
    <lineage>
        <taxon>Eukaryota</taxon>
        <taxon>Rhodophyta</taxon>
        <taxon>Florideophyceae</taxon>
        <taxon>Rhodymeniophycidae</taxon>
        <taxon>Gigartinales</taxon>
        <taxon>Gigartinaceae</taxon>
        <taxon>Chondrus</taxon>
    </lineage>
</organism>
<dbReference type="AlphaFoldDB" id="R7QSE4"/>
<keyword evidence="5 7" id="KW-1133">Transmembrane helix</keyword>
<protein>
    <recommendedName>
        <fullName evidence="10">EamA domain-containing protein</fullName>
    </recommendedName>
</protein>
<feature type="transmembrane region" description="Helical" evidence="7">
    <location>
        <begin position="333"/>
        <end position="351"/>
    </location>
</feature>